<feature type="compositionally biased region" description="Polar residues" evidence="1">
    <location>
        <begin position="152"/>
        <end position="170"/>
    </location>
</feature>
<gene>
    <name evidence="2" type="ORF">M6B38_122425</name>
</gene>
<evidence type="ECO:0000313" key="3">
    <source>
        <dbReference type="Proteomes" id="UP001140949"/>
    </source>
</evidence>
<dbReference type="GO" id="GO:0007143">
    <property type="term" value="P:female meiotic nuclear division"/>
    <property type="evidence" value="ECO:0007669"/>
    <property type="project" value="InterPro"/>
</dbReference>
<accession>A0AAX6H9E9</accession>
<evidence type="ECO:0000256" key="1">
    <source>
        <dbReference type="SAM" id="MobiDB-lite"/>
    </source>
</evidence>
<reference evidence="2" key="2">
    <citation type="submission" date="2023-04" db="EMBL/GenBank/DDBJ databases">
        <authorList>
            <person name="Bruccoleri R.E."/>
            <person name="Oakeley E.J."/>
            <person name="Faust A.-M."/>
            <person name="Dessus-Babus S."/>
            <person name="Altorfer M."/>
            <person name="Burckhardt D."/>
            <person name="Oertli M."/>
            <person name="Naumann U."/>
            <person name="Petersen F."/>
            <person name="Wong J."/>
        </authorList>
    </citation>
    <scope>NUCLEOTIDE SEQUENCE</scope>
    <source>
        <strain evidence="2">GSM-AAB239-AS_SAM_17_03QT</strain>
        <tissue evidence="2">Leaf</tissue>
    </source>
</reference>
<dbReference type="EMBL" id="JANAVB010011399">
    <property type="protein sequence ID" value="KAJ6837352.1"/>
    <property type="molecule type" value="Genomic_DNA"/>
</dbReference>
<dbReference type="PANTHER" id="PTHR33385:SF4">
    <property type="entry name" value="PROTEIN XRI1"/>
    <property type="match status" value="1"/>
</dbReference>
<keyword evidence="3" id="KW-1185">Reference proteome</keyword>
<feature type="region of interest" description="Disordered" evidence="1">
    <location>
        <begin position="150"/>
        <end position="170"/>
    </location>
</feature>
<dbReference type="PANTHER" id="PTHR33385">
    <property type="entry name" value="PROTEIN XRI1"/>
    <property type="match status" value="1"/>
</dbReference>
<dbReference type="AlphaFoldDB" id="A0AAX6H9E9"/>
<evidence type="ECO:0000313" key="2">
    <source>
        <dbReference type="EMBL" id="KAJ6837352.1"/>
    </source>
</evidence>
<organism evidence="2 3">
    <name type="scientific">Iris pallida</name>
    <name type="common">Sweet iris</name>
    <dbReference type="NCBI Taxonomy" id="29817"/>
    <lineage>
        <taxon>Eukaryota</taxon>
        <taxon>Viridiplantae</taxon>
        <taxon>Streptophyta</taxon>
        <taxon>Embryophyta</taxon>
        <taxon>Tracheophyta</taxon>
        <taxon>Spermatophyta</taxon>
        <taxon>Magnoliopsida</taxon>
        <taxon>Liliopsida</taxon>
        <taxon>Asparagales</taxon>
        <taxon>Iridaceae</taxon>
        <taxon>Iridoideae</taxon>
        <taxon>Irideae</taxon>
        <taxon>Iris</taxon>
    </lineage>
</organism>
<reference evidence="2" key="1">
    <citation type="journal article" date="2023" name="GigaByte">
        <title>Genome assembly of the bearded iris, Iris pallida Lam.</title>
        <authorList>
            <person name="Bruccoleri R.E."/>
            <person name="Oakeley E.J."/>
            <person name="Faust A.M.E."/>
            <person name="Altorfer M."/>
            <person name="Dessus-Babus S."/>
            <person name="Burckhardt D."/>
            <person name="Oertli M."/>
            <person name="Naumann U."/>
            <person name="Petersen F."/>
            <person name="Wong J."/>
        </authorList>
    </citation>
    <scope>NUCLEOTIDE SEQUENCE</scope>
    <source>
        <strain evidence="2">GSM-AAB239-AS_SAM_17_03QT</strain>
    </source>
</reference>
<sequence>MESHNISNNNIEMWEWREEDFSLQRDPELDIPNCIWDDINQNDNDLLYVLGEHTPMKNCADFDYDGIGAEDNTNKTLEEYRGSSQNKRRRVLQFTSDADDMGNGQIFSASESSKEVEKSILGDELLECLEWDPEWSSSFSDDSCAFGDGKLGQSSEGGSANSLNQSQTQCSPVEMPINDSAAFDKEVEILDFRKMSTEMEKIVVQNPNPAICTVFRGKKSYMKTPTKLTTSVVYPFSLIKPCGGQGDMTLKDINRRLHTPPPSKLKNKDKDPLHCYPTSAYTGKPVVAKTKIHTEGGKGSITIMRTKG</sequence>
<name>A0AAX6H9E9_IRIPA</name>
<protein>
    <submittedName>
        <fullName evidence="2">Protein XRI1-like isoform X1</fullName>
    </submittedName>
</protein>
<proteinExistence type="predicted"/>
<dbReference type="Proteomes" id="UP001140949">
    <property type="component" value="Unassembled WGS sequence"/>
</dbReference>
<dbReference type="GO" id="GO:0007140">
    <property type="term" value="P:male meiotic nuclear division"/>
    <property type="evidence" value="ECO:0007669"/>
    <property type="project" value="InterPro"/>
</dbReference>
<comment type="caution">
    <text evidence="2">The sequence shown here is derived from an EMBL/GenBank/DDBJ whole genome shotgun (WGS) entry which is preliminary data.</text>
</comment>
<dbReference type="InterPro" id="IPR039933">
    <property type="entry name" value="XRI1"/>
</dbReference>